<feature type="compositionally biased region" description="Basic residues" evidence="1">
    <location>
        <begin position="495"/>
        <end position="506"/>
    </location>
</feature>
<evidence type="ECO:0000313" key="4">
    <source>
        <dbReference type="EMBL" id="GJS61325.1"/>
    </source>
</evidence>
<protein>
    <submittedName>
        <fullName evidence="4">Phospholipase-like protein</fullName>
    </submittedName>
</protein>
<evidence type="ECO:0000313" key="5">
    <source>
        <dbReference type="Proteomes" id="UP001151760"/>
    </source>
</evidence>
<sequence>MRSSLGSWSSVSKFSRIGLALFRLLCSLIIDFMADMCPSICSFVRGGVPSRSSRPSGPPPLVGLVIRGDDLYLAFALGVGIPWGHRSLIPGIAMLLSPLHAIFTVSMEQKRIAGAVSGGGQNPNQRAFVWLLKTKHQQCRQMLLVGGENENVPLYYHMYDNFQIQFGREEFCLVTGLKFGVEYSDDYDDKDKPIPFRRRVFPSRLDGKRITGKDVEDLIDSNSFKKLDDDDAVSLCCIGILQLVLLGLEDRRPVHNWILRLANDRDGWDAYPWGSYVWPTLYYSLKDANVKRWLPLYATESTTEDDKKTYSLLGFTWAFKTWILEVFRLGPNEFYTRHMRYPRIVAWTSNKKFYRPMLRDFLHGRVPAERLIPDEVEAGSGGGFLAGPTLTAEQRSGLDQMMKQGQNIFQQMKKYMEELNVDTRSNREPIIADQHYGISDLSGFQSIQRGSSNWQSQMPAYMPTPNWQPPIPSHPGDAGLCDPSPYTPFPATTKLPKKQVGKTKKNSKNDNLSPLNLGNAFAHDNVGGDDVLITGIHDTGIYLTYENVDPNKVTRPEYNDFTDFILNSYQVYLDCYMMGYLVPEFFWRQLVPHLCMHRSHSVDNPYNEGWLSGDQMNSWIEIIIRSRPEDADWTVSKSGTACVHPENNRFLIETDPHIIGMLDGSTRPYPSWKNVNWVYMPINVGGNHWVTVVPVDSESYWENIRYEMGKLFYKCRCENTRYCGYD</sequence>
<dbReference type="PANTHER" id="PTHR48449">
    <property type="entry name" value="DUF1985 DOMAIN-CONTAINING PROTEIN"/>
    <property type="match status" value="1"/>
</dbReference>
<feature type="signal peptide" evidence="2">
    <location>
        <begin position="1"/>
        <end position="27"/>
    </location>
</feature>
<proteinExistence type="predicted"/>
<evidence type="ECO:0000256" key="2">
    <source>
        <dbReference type="SAM" id="SignalP"/>
    </source>
</evidence>
<dbReference type="Pfam" id="PF09331">
    <property type="entry name" value="DUF1985"/>
    <property type="match status" value="1"/>
</dbReference>
<comment type="caution">
    <text evidence="4">The sequence shown here is derived from an EMBL/GenBank/DDBJ whole genome shotgun (WGS) entry which is preliminary data.</text>
</comment>
<name>A0ABQ4X8H3_9ASTR</name>
<evidence type="ECO:0000259" key="3">
    <source>
        <dbReference type="Pfam" id="PF09331"/>
    </source>
</evidence>
<keyword evidence="5" id="KW-1185">Reference proteome</keyword>
<reference evidence="4" key="1">
    <citation type="journal article" date="2022" name="Int. J. Mol. Sci.">
        <title>Draft Genome of Tanacetum Coccineum: Genomic Comparison of Closely Related Tanacetum-Family Plants.</title>
        <authorList>
            <person name="Yamashiro T."/>
            <person name="Shiraishi A."/>
            <person name="Nakayama K."/>
            <person name="Satake H."/>
        </authorList>
    </citation>
    <scope>NUCLEOTIDE SEQUENCE</scope>
</reference>
<keyword evidence="2" id="KW-0732">Signal</keyword>
<feature type="region of interest" description="Disordered" evidence="1">
    <location>
        <begin position="491"/>
        <end position="513"/>
    </location>
</feature>
<dbReference type="Proteomes" id="UP001151760">
    <property type="component" value="Unassembled WGS sequence"/>
</dbReference>
<feature type="domain" description="DUF1985" evidence="3">
    <location>
        <begin position="158"/>
        <end position="279"/>
    </location>
</feature>
<reference evidence="4" key="2">
    <citation type="submission" date="2022-01" db="EMBL/GenBank/DDBJ databases">
        <authorList>
            <person name="Yamashiro T."/>
            <person name="Shiraishi A."/>
            <person name="Satake H."/>
            <person name="Nakayama K."/>
        </authorList>
    </citation>
    <scope>NUCLEOTIDE SEQUENCE</scope>
</reference>
<dbReference type="InterPro" id="IPR015410">
    <property type="entry name" value="DUF1985"/>
</dbReference>
<organism evidence="4 5">
    <name type="scientific">Tanacetum coccineum</name>
    <dbReference type="NCBI Taxonomy" id="301880"/>
    <lineage>
        <taxon>Eukaryota</taxon>
        <taxon>Viridiplantae</taxon>
        <taxon>Streptophyta</taxon>
        <taxon>Embryophyta</taxon>
        <taxon>Tracheophyta</taxon>
        <taxon>Spermatophyta</taxon>
        <taxon>Magnoliopsida</taxon>
        <taxon>eudicotyledons</taxon>
        <taxon>Gunneridae</taxon>
        <taxon>Pentapetalae</taxon>
        <taxon>asterids</taxon>
        <taxon>campanulids</taxon>
        <taxon>Asterales</taxon>
        <taxon>Asteraceae</taxon>
        <taxon>Asteroideae</taxon>
        <taxon>Anthemideae</taxon>
        <taxon>Anthemidinae</taxon>
        <taxon>Tanacetum</taxon>
    </lineage>
</organism>
<accession>A0ABQ4X8H3</accession>
<feature type="chain" id="PRO_5046928916" evidence="2">
    <location>
        <begin position="28"/>
        <end position="726"/>
    </location>
</feature>
<dbReference type="PANTHER" id="PTHR48449:SF1">
    <property type="entry name" value="DUF1985 DOMAIN-CONTAINING PROTEIN"/>
    <property type="match status" value="1"/>
</dbReference>
<dbReference type="EMBL" id="BQNB010009282">
    <property type="protein sequence ID" value="GJS61325.1"/>
    <property type="molecule type" value="Genomic_DNA"/>
</dbReference>
<gene>
    <name evidence="4" type="ORF">Tco_0656109</name>
</gene>
<evidence type="ECO:0000256" key="1">
    <source>
        <dbReference type="SAM" id="MobiDB-lite"/>
    </source>
</evidence>